<dbReference type="PATRIC" id="fig|1703.6.peg.2107"/>
<dbReference type="InterPro" id="IPR019639">
    <property type="entry name" value="DUF2505"/>
</dbReference>
<dbReference type="Proteomes" id="UP000075950">
    <property type="component" value="Chromosome"/>
</dbReference>
<dbReference type="Proteomes" id="UP000031488">
    <property type="component" value="Unassembled WGS sequence"/>
</dbReference>
<evidence type="ECO:0000313" key="2">
    <source>
        <dbReference type="EMBL" id="KHS51659.1"/>
    </source>
</evidence>
<gene>
    <name evidence="1" type="ORF">A2T55_07225</name>
    <name evidence="2" type="ORF">AE0388_2209</name>
</gene>
<dbReference type="EMBL" id="CP014869">
    <property type="protein sequence ID" value="AMT93594.1"/>
    <property type="molecule type" value="Genomic_DNA"/>
</dbReference>
<name>A0A0B8ZZD2_BRELN</name>
<keyword evidence="3" id="KW-1185">Reference proteome</keyword>
<evidence type="ECO:0000313" key="4">
    <source>
        <dbReference type="Proteomes" id="UP000075950"/>
    </source>
</evidence>
<dbReference type="AlphaFoldDB" id="A0A0B8ZZD2"/>
<reference evidence="2 3" key="1">
    <citation type="submission" date="2014-11" db="EMBL/GenBank/DDBJ databases">
        <title>Draft Genome Sequence of Brevibacterium linens AE038-8.</title>
        <authorList>
            <person name="Maizel D."/>
            <person name="Utturkar S.M."/>
            <person name="Brown S.D."/>
            <person name="Ferrero M."/>
            <person name="Rosen B.P."/>
        </authorList>
    </citation>
    <scope>NUCLEOTIDE SEQUENCE [LARGE SCALE GENOMIC DNA]</scope>
    <source>
        <strain evidence="2 3">AE038-8</strain>
    </source>
</reference>
<dbReference type="RefSeq" id="WP_039210346.1">
    <property type="nucleotide sequence ID" value="NZ_CP014869.1"/>
</dbReference>
<dbReference type="OrthoDB" id="4804412at2"/>
<protein>
    <recommendedName>
        <fullName evidence="5">DUF2505 domain-containing protein</fullName>
    </recommendedName>
</protein>
<dbReference type="EMBL" id="JTJZ01000020">
    <property type="protein sequence ID" value="KHS51659.1"/>
    <property type="molecule type" value="Genomic_DNA"/>
</dbReference>
<reference evidence="1" key="2">
    <citation type="submission" date="2016-03" db="EMBL/GenBank/DDBJ databases">
        <authorList>
            <person name="Zhu Y."/>
            <person name="Sun C."/>
        </authorList>
    </citation>
    <scope>NUCLEOTIDE SEQUENCE</scope>
    <source>
        <strain evidence="1">BS258</strain>
    </source>
</reference>
<evidence type="ECO:0000313" key="1">
    <source>
        <dbReference type="EMBL" id="AMT93594.1"/>
    </source>
</evidence>
<dbReference type="Pfam" id="PF10698">
    <property type="entry name" value="DUF2505"/>
    <property type="match status" value="1"/>
</dbReference>
<sequence>MRSLTLNQEYSVDLSSFLAKLADTSVWEKLGSEANAEYIDPDTEMTVRTPMPKAELPAALASRLPDNTVLVEVYMIPGDVLGDEAEIRMTARAAGVPVEIDAVLELREVESATKLAAHAEISSSIPMFGPMIEQAVVPILEKRLSDRLRRFESA</sequence>
<reference evidence="4" key="3">
    <citation type="submission" date="2016-03" db="EMBL/GenBank/DDBJ databases">
        <authorList>
            <person name="Ploux O."/>
        </authorList>
    </citation>
    <scope>NUCLEOTIDE SEQUENCE [LARGE SCALE GENOMIC DNA]</scope>
    <source>
        <strain evidence="4">BS258</strain>
    </source>
</reference>
<proteinExistence type="predicted"/>
<accession>A0A0B8ZZD2</accession>
<dbReference type="KEGG" id="bly:A2T55_07225"/>
<evidence type="ECO:0008006" key="5">
    <source>
        <dbReference type="Google" id="ProtNLM"/>
    </source>
</evidence>
<evidence type="ECO:0000313" key="3">
    <source>
        <dbReference type="Proteomes" id="UP000031488"/>
    </source>
</evidence>
<accession>A0A142NLD2</accession>
<organism evidence="2 3">
    <name type="scientific">Brevibacterium linens</name>
    <dbReference type="NCBI Taxonomy" id="1703"/>
    <lineage>
        <taxon>Bacteria</taxon>
        <taxon>Bacillati</taxon>
        <taxon>Actinomycetota</taxon>
        <taxon>Actinomycetes</taxon>
        <taxon>Micrococcales</taxon>
        <taxon>Brevibacteriaceae</taxon>
        <taxon>Brevibacterium</taxon>
    </lineage>
</organism>